<keyword evidence="2" id="KW-1185">Reference proteome</keyword>
<protein>
    <submittedName>
        <fullName evidence="1">Uncharacterized protein</fullName>
    </submittedName>
</protein>
<reference evidence="1" key="2">
    <citation type="submission" date="2020-11" db="EMBL/GenBank/DDBJ databases">
        <authorList>
            <person name="McCartney M.A."/>
            <person name="Auch B."/>
            <person name="Kono T."/>
            <person name="Mallez S."/>
            <person name="Becker A."/>
            <person name="Gohl D.M."/>
            <person name="Silverstein K.A.T."/>
            <person name="Koren S."/>
            <person name="Bechman K.B."/>
            <person name="Herman A."/>
            <person name="Abrahante J.E."/>
            <person name="Garbe J."/>
        </authorList>
    </citation>
    <scope>NUCLEOTIDE SEQUENCE</scope>
    <source>
        <strain evidence="1">Duluth1</strain>
        <tissue evidence="1">Whole animal</tissue>
    </source>
</reference>
<reference evidence="1" key="1">
    <citation type="journal article" date="2019" name="bioRxiv">
        <title>The Genome of the Zebra Mussel, Dreissena polymorpha: A Resource for Invasive Species Research.</title>
        <authorList>
            <person name="McCartney M.A."/>
            <person name="Auch B."/>
            <person name="Kono T."/>
            <person name="Mallez S."/>
            <person name="Zhang Y."/>
            <person name="Obille A."/>
            <person name="Becker A."/>
            <person name="Abrahante J.E."/>
            <person name="Garbe J."/>
            <person name="Badalamenti J.P."/>
            <person name="Herman A."/>
            <person name="Mangelson H."/>
            <person name="Liachko I."/>
            <person name="Sullivan S."/>
            <person name="Sone E.D."/>
            <person name="Koren S."/>
            <person name="Silverstein K.A.T."/>
            <person name="Beckman K.B."/>
            <person name="Gohl D.M."/>
        </authorList>
    </citation>
    <scope>NUCLEOTIDE SEQUENCE</scope>
    <source>
        <strain evidence="1">Duluth1</strain>
        <tissue evidence="1">Whole animal</tissue>
    </source>
</reference>
<dbReference type="Proteomes" id="UP000828390">
    <property type="component" value="Unassembled WGS sequence"/>
</dbReference>
<gene>
    <name evidence="1" type="ORF">DPMN_005339</name>
</gene>
<evidence type="ECO:0000313" key="2">
    <source>
        <dbReference type="Proteomes" id="UP000828390"/>
    </source>
</evidence>
<sequence>MSALFQSIYSIAPFPLQNLTELREKYTYNIRPFTPATKRSVGANGAALPSDEDDLEEEEMENITCFTGFIPTAASGKHKGREICIEHAVGLCL</sequence>
<accession>A0A9D4MUE4</accession>
<name>A0A9D4MUE4_DREPO</name>
<dbReference type="AlphaFoldDB" id="A0A9D4MUE4"/>
<evidence type="ECO:0000313" key="1">
    <source>
        <dbReference type="EMBL" id="KAH3881412.1"/>
    </source>
</evidence>
<comment type="caution">
    <text evidence="1">The sequence shown here is derived from an EMBL/GenBank/DDBJ whole genome shotgun (WGS) entry which is preliminary data.</text>
</comment>
<proteinExistence type="predicted"/>
<organism evidence="1 2">
    <name type="scientific">Dreissena polymorpha</name>
    <name type="common">Zebra mussel</name>
    <name type="synonym">Mytilus polymorpha</name>
    <dbReference type="NCBI Taxonomy" id="45954"/>
    <lineage>
        <taxon>Eukaryota</taxon>
        <taxon>Metazoa</taxon>
        <taxon>Spiralia</taxon>
        <taxon>Lophotrochozoa</taxon>
        <taxon>Mollusca</taxon>
        <taxon>Bivalvia</taxon>
        <taxon>Autobranchia</taxon>
        <taxon>Heteroconchia</taxon>
        <taxon>Euheterodonta</taxon>
        <taxon>Imparidentia</taxon>
        <taxon>Neoheterodontei</taxon>
        <taxon>Myida</taxon>
        <taxon>Dreissenoidea</taxon>
        <taxon>Dreissenidae</taxon>
        <taxon>Dreissena</taxon>
    </lineage>
</organism>
<dbReference type="EMBL" id="JAIWYP010000001">
    <property type="protein sequence ID" value="KAH3881412.1"/>
    <property type="molecule type" value="Genomic_DNA"/>
</dbReference>